<evidence type="ECO:0000256" key="1">
    <source>
        <dbReference type="SAM" id="SignalP"/>
    </source>
</evidence>
<keyword evidence="3" id="KW-1185">Reference proteome</keyword>
<reference evidence="2 3" key="1">
    <citation type="submission" date="2023-07" db="EMBL/GenBank/DDBJ databases">
        <title>Sequencing the genomes of 1000 actinobacteria strains.</title>
        <authorList>
            <person name="Klenk H.-P."/>
        </authorList>
    </citation>
    <scope>NUCLEOTIDE SEQUENCE [LARGE SCALE GENOMIC DNA]</scope>
    <source>
        <strain evidence="2 3">DSM 44711</strain>
    </source>
</reference>
<dbReference type="EMBL" id="JAVDYC010000001">
    <property type="protein sequence ID" value="MDR7327194.1"/>
    <property type="molecule type" value="Genomic_DNA"/>
</dbReference>
<gene>
    <name evidence="2" type="ORF">J2S44_007444</name>
</gene>
<feature type="chain" id="PRO_5042014237" evidence="1">
    <location>
        <begin position="29"/>
        <end position="58"/>
    </location>
</feature>
<name>A0AAE4CZS2_9ACTN</name>
<keyword evidence="1" id="KW-0732">Signal</keyword>
<dbReference type="RefSeq" id="WP_310424233.1">
    <property type="nucleotide sequence ID" value="NZ_JAVDYC010000001.1"/>
</dbReference>
<evidence type="ECO:0000313" key="2">
    <source>
        <dbReference type="EMBL" id="MDR7327194.1"/>
    </source>
</evidence>
<sequence>MRITTLIGLAGAGVATAAAVVLGSAALAAEPVPGTVARIVVVDTTPTDCPAESSRAAL</sequence>
<dbReference type="Proteomes" id="UP001183629">
    <property type="component" value="Unassembled WGS sequence"/>
</dbReference>
<accession>A0AAE4CZS2</accession>
<comment type="caution">
    <text evidence="2">The sequence shown here is derived from an EMBL/GenBank/DDBJ whole genome shotgun (WGS) entry which is preliminary data.</text>
</comment>
<feature type="signal peptide" evidence="1">
    <location>
        <begin position="1"/>
        <end position="28"/>
    </location>
</feature>
<evidence type="ECO:0000313" key="3">
    <source>
        <dbReference type="Proteomes" id="UP001183629"/>
    </source>
</evidence>
<protein>
    <submittedName>
        <fullName evidence="2">Uncharacterized protein</fullName>
    </submittedName>
</protein>
<proteinExistence type="predicted"/>
<organism evidence="2 3">
    <name type="scientific">Catenuloplanes niger</name>
    <dbReference type="NCBI Taxonomy" id="587534"/>
    <lineage>
        <taxon>Bacteria</taxon>
        <taxon>Bacillati</taxon>
        <taxon>Actinomycetota</taxon>
        <taxon>Actinomycetes</taxon>
        <taxon>Micromonosporales</taxon>
        <taxon>Micromonosporaceae</taxon>
        <taxon>Catenuloplanes</taxon>
    </lineage>
</organism>
<dbReference type="AlphaFoldDB" id="A0AAE4CZS2"/>